<proteinExistence type="predicted"/>
<reference evidence="4" key="1">
    <citation type="submission" date="2021-06" db="EMBL/GenBank/DDBJ databases">
        <title>Sequencing of actinobacteria type strains.</title>
        <authorList>
            <person name="Nguyen G.-S."/>
            <person name="Wentzel A."/>
        </authorList>
    </citation>
    <scope>NUCLEOTIDE SEQUENCE</scope>
    <source>
        <strain evidence="4">P38-E01</strain>
    </source>
</reference>
<feature type="compositionally biased region" description="Basic and acidic residues" evidence="2">
    <location>
        <begin position="227"/>
        <end position="245"/>
    </location>
</feature>
<keyword evidence="3" id="KW-1133">Transmembrane helix</keyword>
<feature type="coiled-coil region" evidence="1">
    <location>
        <begin position="88"/>
        <end position="136"/>
    </location>
</feature>
<evidence type="ECO:0000256" key="3">
    <source>
        <dbReference type="SAM" id="Phobius"/>
    </source>
</evidence>
<keyword evidence="3" id="KW-0472">Membrane</keyword>
<feature type="region of interest" description="Disordered" evidence="2">
    <location>
        <begin position="188"/>
        <end position="392"/>
    </location>
</feature>
<name>A0A949JGG3_9ACTN</name>
<organism evidence="4 5">
    <name type="scientific">Streptomyces tardus</name>
    <dbReference type="NCBI Taxonomy" id="2780544"/>
    <lineage>
        <taxon>Bacteria</taxon>
        <taxon>Bacillati</taxon>
        <taxon>Actinomycetota</taxon>
        <taxon>Actinomycetes</taxon>
        <taxon>Kitasatosporales</taxon>
        <taxon>Streptomycetaceae</taxon>
        <taxon>Streptomyces</taxon>
    </lineage>
</organism>
<evidence type="ECO:0000256" key="1">
    <source>
        <dbReference type="SAM" id="Coils"/>
    </source>
</evidence>
<dbReference type="RefSeq" id="WP_211040342.1">
    <property type="nucleotide sequence ID" value="NZ_JAELVF020000001.1"/>
</dbReference>
<feature type="compositionally biased region" description="Basic and acidic residues" evidence="2">
    <location>
        <begin position="279"/>
        <end position="289"/>
    </location>
</feature>
<evidence type="ECO:0008006" key="6">
    <source>
        <dbReference type="Google" id="ProtNLM"/>
    </source>
</evidence>
<feature type="transmembrane region" description="Helical" evidence="3">
    <location>
        <begin position="40"/>
        <end position="59"/>
    </location>
</feature>
<keyword evidence="3" id="KW-0812">Transmembrane</keyword>
<keyword evidence="1" id="KW-0175">Coiled coil</keyword>
<accession>A0A949JGG3</accession>
<evidence type="ECO:0000313" key="4">
    <source>
        <dbReference type="EMBL" id="MBU7598140.1"/>
    </source>
</evidence>
<feature type="compositionally biased region" description="Low complexity" evidence="2">
    <location>
        <begin position="324"/>
        <end position="336"/>
    </location>
</feature>
<feature type="transmembrane region" description="Helical" evidence="3">
    <location>
        <begin position="12"/>
        <end position="34"/>
    </location>
</feature>
<gene>
    <name evidence="4" type="ORF">JGS22_011075</name>
</gene>
<evidence type="ECO:0000313" key="5">
    <source>
        <dbReference type="Proteomes" id="UP000694501"/>
    </source>
</evidence>
<feature type="compositionally biased region" description="Low complexity" evidence="2">
    <location>
        <begin position="344"/>
        <end position="357"/>
    </location>
</feature>
<keyword evidence="5" id="KW-1185">Reference proteome</keyword>
<sequence length="392" mass="41238">MPRGRHRQELPLHRLLVPAGVAAFALLCAVGALFVGDDAVLRVLTAAAAVAAVVGAVLLRSWDSAAGRRAAEAHAERANTALLADERAAESAAELRRARELRTKLEKRLRAKRAQLAALRTEHAALLRRYANAETQRASALEGRRQLAIAASEPVKALTTGAADHRAASGAPSRLTYLQADQALANLRRSGARQQQTAEAGRGEAVRPAAPRQASADGSAAGTTRPRPSERDAAPASGHRAEPPARWDAGQIDQREQQEQRAQNGQRGQKYDARRHRLPVREPGREGRRQIGGAAPGRPVGGFDFFGSGQDASPTDEAHPAPDSRTQPPTSASAPPSSGPPVGPSSGPSSVQSNQSSARRKGGPGSGQTAPPESESRDLWQQVAGKVIDVAD</sequence>
<dbReference type="EMBL" id="JAELVF020000001">
    <property type="protein sequence ID" value="MBU7598140.1"/>
    <property type="molecule type" value="Genomic_DNA"/>
</dbReference>
<protein>
    <recommendedName>
        <fullName evidence="6">Secreted protein</fullName>
    </recommendedName>
</protein>
<evidence type="ECO:0000256" key="2">
    <source>
        <dbReference type="SAM" id="MobiDB-lite"/>
    </source>
</evidence>
<dbReference type="Proteomes" id="UP000694501">
    <property type="component" value="Unassembled WGS sequence"/>
</dbReference>
<dbReference type="AlphaFoldDB" id="A0A949JGG3"/>
<comment type="caution">
    <text evidence="4">The sequence shown here is derived from an EMBL/GenBank/DDBJ whole genome shotgun (WGS) entry which is preliminary data.</text>
</comment>